<dbReference type="Proteomes" id="UP001178507">
    <property type="component" value="Unassembled WGS sequence"/>
</dbReference>
<organism evidence="2 3">
    <name type="scientific">Effrenium voratum</name>
    <dbReference type="NCBI Taxonomy" id="2562239"/>
    <lineage>
        <taxon>Eukaryota</taxon>
        <taxon>Sar</taxon>
        <taxon>Alveolata</taxon>
        <taxon>Dinophyceae</taxon>
        <taxon>Suessiales</taxon>
        <taxon>Symbiodiniaceae</taxon>
        <taxon>Effrenium</taxon>
    </lineage>
</organism>
<gene>
    <name evidence="2" type="ORF">EVOR1521_LOCUS18302</name>
</gene>
<evidence type="ECO:0000313" key="2">
    <source>
        <dbReference type="EMBL" id="CAJ1393435.1"/>
    </source>
</evidence>
<feature type="region of interest" description="Disordered" evidence="1">
    <location>
        <begin position="146"/>
        <end position="165"/>
    </location>
</feature>
<reference evidence="2" key="1">
    <citation type="submission" date="2023-08" db="EMBL/GenBank/DDBJ databases">
        <authorList>
            <person name="Chen Y."/>
            <person name="Shah S."/>
            <person name="Dougan E. K."/>
            <person name="Thang M."/>
            <person name="Chan C."/>
        </authorList>
    </citation>
    <scope>NUCLEOTIDE SEQUENCE</scope>
</reference>
<evidence type="ECO:0000313" key="3">
    <source>
        <dbReference type="Proteomes" id="UP001178507"/>
    </source>
</evidence>
<name>A0AA36IV25_9DINO</name>
<dbReference type="EMBL" id="CAUJNA010002558">
    <property type="protein sequence ID" value="CAJ1393435.1"/>
    <property type="molecule type" value="Genomic_DNA"/>
</dbReference>
<comment type="caution">
    <text evidence="2">The sequence shown here is derived from an EMBL/GenBank/DDBJ whole genome shotgun (WGS) entry which is preliminary data.</text>
</comment>
<sequence length="165" mass="18162">MCLTPATPRTLPIIAPHEFTPWLLRKGIVELDNGESAKFWEHMKARGVKWAQGASTTSGGEVFHPLGLYGDEAKYTDSGEQILAIFMRRLVKSKICFFAVRGQPIISICNLQALILHHFDMPSRLVPESLFGAIFATKVTPYGTARGNQCGNQGSRSSACTPRNL</sequence>
<proteinExistence type="predicted"/>
<dbReference type="AlphaFoldDB" id="A0AA36IV25"/>
<keyword evidence="3" id="KW-1185">Reference proteome</keyword>
<protein>
    <submittedName>
        <fullName evidence="2">Uncharacterized protein</fullName>
    </submittedName>
</protein>
<evidence type="ECO:0000256" key="1">
    <source>
        <dbReference type="SAM" id="MobiDB-lite"/>
    </source>
</evidence>
<accession>A0AA36IV25</accession>